<evidence type="ECO:0000313" key="2">
    <source>
        <dbReference type="EMBL" id="AKG42213.1"/>
    </source>
</evidence>
<evidence type="ECO:0000256" key="1">
    <source>
        <dbReference type="SAM" id="Phobius"/>
    </source>
</evidence>
<dbReference type="KEGG" id="sxi:SXIM_08290"/>
<keyword evidence="1" id="KW-0472">Membrane</keyword>
<gene>
    <name evidence="2" type="ORF">SXIM_08290</name>
</gene>
<protein>
    <submittedName>
        <fullName evidence="2">Membrane protein</fullName>
    </submittedName>
</protein>
<keyword evidence="1" id="KW-0812">Transmembrane</keyword>
<dbReference type="AlphaFoldDB" id="A0A0F7FRR6"/>
<dbReference type="EMBL" id="CP009922">
    <property type="protein sequence ID" value="AKG42213.1"/>
    <property type="molecule type" value="Genomic_DNA"/>
</dbReference>
<accession>A0A0F7FRR6</accession>
<keyword evidence="1" id="KW-1133">Transmembrane helix</keyword>
<name>A0A0F7FRR6_9ACTN</name>
<dbReference type="STRING" id="408015.SXIM_08290"/>
<feature type="transmembrane region" description="Helical" evidence="1">
    <location>
        <begin position="56"/>
        <end position="77"/>
    </location>
</feature>
<evidence type="ECO:0000313" key="3">
    <source>
        <dbReference type="Proteomes" id="UP000034034"/>
    </source>
</evidence>
<feature type="transmembrane region" description="Helical" evidence="1">
    <location>
        <begin position="12"/>
        <end position="35"/>
    </location>
</feature>
<keyword evidence="3" id="KW-1185">Reference proteome</keyword>
<dbReference type="RefSeq" id="WP_046722966.1">
    <property type="nucleotide sequence ID" value="NZ_CP009922.3"/>
</dbReference>
<sequence>MNIEWSVLGEVVLVSILMTVALVGLFTVGIVTGSAQDGVTATAAARPRLAVTLSKLIAYTCFALCAAAVVFGIYLIAF</sequence>
<proteinExistence type="predicted"/>
<dbReference type="Proteomes" id="UP000034034">
    <property type="component" value="Chromosome"/>
</dbReference>
<dbReference type="PATRIC" id="fig|408015.6.peg.858"/>
<reference evidence="2" key="1">
    <citation type="submission" date="2019-08" db="EMBL/GenBank/DDBJ databases">
        <title>Complete genome sequence of a mangrove-derived Streptomyces xiamenensis.</title>
        <authorList>
            <person name="Xu J."/>
        </authorList>
    </citation>
    <scope>NUCLEOTIDE SEQUENCE</scope>
    <source>
        <strain evidence="2">318</strain>
    </source>
</reference>
<dbReference type="HOGENOM" id="CLU_176213_3_0_11"/>
<organism evidence="2 3">
    <name type="scientific">Streptomyces xiamenensis</name>
    <dbReference type="NCBI Taxonomy" id="408015"/>
    <lineage>
        <taxon>Bacteria</taxon>
        <taxon>Bacillati</taxon>
        <taxon>Actinomycetota</taxon>
        <taxon>Actinomycetes</taxon>
        <taxon>Kitasatosporales</taxon>
        <taxon>Streptomycetaceae</taxon>
        <taxon>Streptomyces</taxon>
    </lineage>
</organism>